<dbReference type="SMART" id="SM00184">
    <property type="entry name" value="RING"/>
    <property type="match status" value="1"/>
</dbReference>
<evidence type="ECO:0000313" key="16">
    <source>
        <dbReference type="Proteomes" id="UP000692954"/>
    </source>
</evidence>
<keyword evidence="10 13" id="KW-0472">Membrane</keyword>
<evidence type="ECO:0000256" key="5">
    <source>
        <dbReference type="ARBA" id="ARBA00022723"/>
    </source>
</evidence>
<evidence type="ECO:0000313" key="15">
    <source>
        <dbReference type="EMBL" id="CAD8060051.1"/>
    </source>
</evidence>
<dbReference type="PROSITE" id="PS50089">
    <property type="entry name" value="ZF_RING_2"/>
    <property type="match status" value="1"/>
</dbReference>
<dbReference type="GO" id="GO:0016740">
    <property type="term" value="F:transferase activity"/>
    <property type="evidence" value="ECO:0007669"/>
    <property type="project" value="UniProtKB-KW"/>
</dbReference>
<dbReference type="OrthoDB" id="8062037at2759"/>
<comment type="caution">
    <text evidence="15">The sequence shown here is derived from an EMBL/GenBank/DDBJ whole genome shotgun (WGS) entry which is preliminary data.</text>
</comment>
<keyword evidence="8" id="KW-0862">Zinc</keyword>
<dbReference type="EMBL" id="CAJJDN010000014">
    <property type="protein sequence ID" value="CAD8060051.1"/>
    <property type="molecule type" value="Genomic_DNA"/>
</dbReference>
<dbReference type="AlphaFoldDB" id="A0A8S1KZW0"/>
<sequence length="374" mass="43660">MMLNIISYQKVPRRGNAIILANYKVLQLMLQVQFRQKTLLLQFEIKQKSFKNILTIPLNDKSTSLQIEVNSNATIITYLGCLLDQDFIPFYESNSFLQNEISTGMLKFSKDEIKQCQDNKNQMESMLGYKLDNYMIFLLVNDQNQKAQVELKLQIMIDEDKGSGLEIYYILAGAIGSLIFALLLILCVIYLQRKARKINIGTQNNQNLRLNSLKEIINRNLKQDQIPVELYEQIIQEYPGLIEISDCQICLVEFQKQDLVKLTYCLHLFHSICIDEWRKRNQTCPFCREDLTKQKCIQQRHEEQIYQLGVISGEAMQIDEQKLAEFQRREQRLKQQQQTSSPDSANGLQLKESTPSPFLKKDLINQQLCLQIKK</sequence>
<evidence type="ECO:0000256" key="11">
    <source>
        <dbReference type="PROSITE-ProRule" id="PRU00175"/>
    </source>
</evidence>
<accession>A0A8S1KZW0</accession>
<dbReference type="InterPro" id="IPR001841">
    <property type="entry name" value="Znf_RING"/>
</dbReference>
<evidence type="ECO:0000256" key="1">
    <source>
        <dbReference type="ARBA" id="ARBA00004167"/>
    </source>
</evidence>
<keyword evidence="4 13" id="KW-0812">Transmembrane</keyword>
<keyword evidence="16" id="KW-1185">Reference proteome</keyword>
<evidence type="ECO:0000256" key="2">
    <source>
        <dbReference type="ARBA" id="ARBA00004906"/>
    </source>
</evidence>
<organism evidence="15 16">
    <name type="scientific">Paramecium sonneborni</name>
    <dbReference type="NCBI Taxonomy" id="65129"/>
    <lineage>
        <taxon>Eukaryota</taxon>
        <taxon>Sar</taxon>
        <taxon>Alveolata</taxon>
        <taxon>Ciliophora</taxon>
        <taxon>Intramacronucleata</taxon>
        <taxon>Oligohymenophorea</taxon>
        <taxon>Peniculida</taxon>
        <taxon>Parameciidae</taxon>
        <taxon>Paramecium</taxon>
    </lineage>
</organism>
<feature type="compositionally biased region" description="Polar residues" evidence="12">
    <location>
        <begin position="339"/>
        <end position="354"/>
    </location>
</feature>
<evidence type="ECO:0000256" key="13">
    <source>
        <dbReference type="SAM" id="Phobius"/>
    </source>
</evidence>
<reference evidence="15" key="1">
    <citation type="submission" date="2021-01" db="EMBL/GenBank/DDBJ databases">
        <authorList>
            <consortium name="Genoscope - CEA"/>
            <person name="William W."/>
        </authorList>
    </citation>
    <scope>NUCLEOTIDE SEQUENCE</scope>
</reference>
<feature type="region of interest" description="Disordered" evidence="12">
    <location>
        <begin position="333"/>
        <end position="354"/>
    </location>
</feature>
<dbReference type="GO" id="GO:0008270">
    <property type="term" value="F:zinc ion binding"/>
    <property type="evidence" value="ECO:0007669"/>
    <property type="project" value="UniProtKB-KW"/>
</dbReference>
<evidence type="ECO:0000256" key="10">
    <source>
        <dbReference type="ARBA" id="ARBA00023136"/>
    </source>
</evidence>
<dbReference type="GO" id="GO:0016020">
    <property type="term" value="C:membrane"/>
    <property type="evidence" value="ECO:0007669"/>
    <property type="project" value="UniProtKB-SubCell"/>
</dbReference>
<dbReference type="PANTHER" id="PTHR45768:SF18">
    <property type="entry name" value="RING-H2 FINGER PROTEIN ATL47-RELATED"/>
    <property type="match status" value="1"/>
</dbReference>
<gene>
    <name evidence="15" type="ORF">PSON_ATCC_30995.1.T0140051</name>
</gene>
<dbReference type="Proteomes" id="UP000692954">
    <property type="component" value="Unassembled WGS sequence"/>
</dbReference>
<name>A0A8S1KZW0_9CILI</name>
<proteinExistence type="predicted"/>
<keyword evidence="6 11" id="KW-0863">Zinc-finger</keyword>
<evidence type="ECO:0000256" key="6">
    <source>
        <dbReference type="ARBA" id="ARBA00022771"/>
    </source>
</evidence>
<keyword evidence="7" id="KW-0833">Ubl conjugation pathway</keyword>
<protein>
    <recommendedName>
        <fullName evidence="14">RING-type domain-containing protein</fullName>
    </recommendedName>
</protein>
<keyword evidence="9 13" id="KW-1133">Transmembrane helix</keyword>
<dbReference type="Pfam" id="PF13639">
    <property type="entry name" value="zf-RING_2"/>
    <property type="match status" value="1"/>
</dbReference>
<feature type="transmembrane region" description="Helical" evidence="13">
    <location>
        <begin position="167"/>
        <end position="191"/>
    </location>
</feature>
<comment type="pathway">
    <text evidence="2">Protein modification; protein ubiquitination.</text>
</comment>
<dbReference type="PANTHER" id="PTHR45768">
    <property type="entry name" value="E3 UBIQUITIN-PROTEIN LIGASE RNF13-LIKE"/>
    <property type="match status" value="1"/>
</dbReference>
<evidence type="ECO:0000256" key="4">
    <source>
        <dbReference type="ARBA" id="ARBA00022692"/>
    </source>
</evidence>
<evidence type="ECO:0000259" key="14">
    <source>
        <dbReference type="PROSITE" id="PS50089"/>
    </source>
</evidence>
<evidence type="ECO:0000256" key="8">
    <source>
        <dbReference type="ARBA" id="ARBA00022833"/>
    </source>
</evidence>
<evidence type="ECO:0000256" key="7">
    <source>
        <dbReference type="ARBA" id="ARBA00022786"/>
    </source>
</evidence>
<evidence type="ECO:0000256" key="9">
    <source>
        <dbReference type="ARBA" id="ARBA00022989"/>
    </source>
</evidence>
<evidence type="ECO:0000256" key="3">
    <source>
        <dbReference type="ARBA" id="ARBA00022679"/>
    </source>
</evidence>
<feature type="domain" description="RING-type" evidence="14">
    <location>
        <begin position="247"/>
        <end position="288"/>
    </location>
</feature>
<keyword evidence="5" id="KW-0479">Metal-binding</keyword>
<comment type="subcellular location">
    <subcellularLocation>
        <location evidence="1">Membrane</location>
        <topology evidence="1">Single-pass membrane protein</topology>
    </subcellularLocation>
</comment>
<keyword evidence="3" id="KW-0808">Transferase</keyword>
<evidence type="ECO:0000256" key="12">
    <source>
        <dbReference type="SAM" id="MobiDB-lite"/>
    </source>
</evidence>